<keyword evidence="1" id="KW-0812">Transmembrane</keyword>
<name>A0A6A4Q740_LUPAL</name>
<dbReference type="EMBL" id="WOCE01000007">
    <property type="protein sequence ID" value="KAE9609661.1"/>
    <property type="molecule type" value="Genomic_DNA"/>
</dbReference>
<evidence type="ECO:0000313" key="2">
    <source>
        <dbReference type="EMBL" id="KAE9609661.1"/>
    </source>
</evidence>
<protein>
    <submittedName>
        <fullName evidence="2">Uncharacterized protein</fullName>
    </submittedName>
</protein>
<keyword evidence="3" id="KW-1185">Reference proteome</keyword>
<feature type="transmembrane region" description="Helical" evidence="1">
    <location>
        <begin position="20"/>
        <end position="41"/>
    </location>
</feature>
<dbReference type="Proteomes" id="UP000447434">
    <property type="component" value="Chromosome 7"/>
</dbReference>
<evidence type="ECO:0000256" key="1">
    <source>
        <dbReference type="SAM" id="Phobius"/>
    </source>
</evidence>
<dbReference type="AlphaFoldDB" id="A0A6A4Q740"/>
<comment type="caution">
    <text evidence="2">The sequence shown here is derived from an EMBL/GenBank/DDBJ whole genome shotgun (WGS) entry which is preliminary data.</text>
</comment>
<keyword evidence="1" id="KW-1133">Transmembrane helix</keyword>
<accession>A0A6A4Q740</accession>
<proteinExistence type="predicted"/>
<organism evidence="2 3">
    <name type="scientific">Lupinus albus</name>
    <name type="common">White lupine</name>
    <name type="synonym">Lupinus termis</name>
    <dbReference type="NCBI Taxonomy" id="3870"/>
    <lineage>
        <taxon>Eukaryota</taxon>
        <taxon>Viridiplantae</taxon>
        <taxon>Streptophyta</taxon>
        <taxon>Embryophyta</taxon>
        <taxon>Tracheophyta</taxon>
        <taxon>Spermatophyta</taxon>
        <taxon>Magnoliopsida</taxon>
        <taxon>eudicotyledons</taxon>
        <taxon>Gunneridae</taxon>
        <taxon>Pentapetalae</taxon>
        <taxon>rosids</taxon>
        <taxon>fabids</taxon>
        <taxon>Fabales</taxon>
        <taxon>Fabaceae</taxon>
        <taxon>Papilionoideae</taxon>
        <taxon>50 kb inversion clade</taxon>
        <taxon>genistoids sensu lato</taxon>
        <taxon>core genistoids</taxon>
        <taxon>Genisteae</taxon>
        <taxon>Lupinus</taxon>
    </lineage>
</organism>
<evidence type="ECO:0000313" key="3">
    <source>
        <dbReference type="Proteomes" id="UP000447434"/>
    </source>
</evidence>
<keyword evidence="1" id="KW-0472">Membrane</keyword>
<gene>
    <name evidence="2" type="ORF">Lalb_Chr07g0178411</name>
</gene>
<reference evidence="3" key="1">
    <citation type="journal article" date="2020" name="Nat. Commun.">
        <title>Genome sequence of the cluster root forming white lupin.</title>
        <authorList>
            <person name="Hufnagel B."/>
            <person name="Marques A."/>
            <person name="Soriano A."/>
            <person name="Marques L."/>
            <person name="Divol F."/>
            <person name="Doumas P."/>
            <person name="Sallet E."/>
            <person name="Mancinotti D."/>
            <person name="Carrere S."/>
            <person name="Marande W."/>
            <person name="Arribat S."/>
            <person name="Keller J."/>
            <person name="Huneau C."/>
            <person name="Blein T."/>
            <person name="Aime D."/>
            <person name="Laguerre M."/>
            <person name="Taylor J."/>
            <person name="Schubert V."/>
            <person name="Nelson M."/>
            <person name="Geu-Flores F."/>
            <person name="Crespi M."/>
            <person name="Gallardo-Guerrero K."/>
            <person name="Delaux P.-M."/>
            <person name="Salse J."/>
            <person name="Berges H."/>
            <person name="Guyot R."/>
            <person name="Gouzy J."/>
            <person name="Peret B."/>
        </authorList>
    </citation>
    <scope>NUCLEOTIDE SEQUENCE [LARGE SCALE GENOMIC DNA]</scope>
    <source>
        <strain evidence="3">cv. Amiga</strain>
    </source>
</reference>
<sequence>MGLGLEEWWLMMIQVSGSLGAILIKDGFIISSTSFSSYFIFGSSSKSKILSMNKELVGAYLSSRPKRYGLKIYGTSFIHPNPSYAQVGSLS</sequence>